<keyword evidence="2" id="KW-1133">Transmembrane helix</keyword>
<protein>
    <submittedName>
        <fullName evidence="3">Uncharacterized protein</fullName>
    </submittedName>
</protein>
<feature type="region of interest" description="Disordered" evidence="1">
    <location>
        <begin position="115"/>
        <end position="135"/>
    </location>
</feature>
<proteinExistence type="predicted"/>
<organism evidence="3 4">
    <name type="scientific">Parathielavia hyrcaniae</name>
    <dbReference type="NCBI Taxonomy" id="113614"/>
    <lineage>
        <taxon>Eukaryota</taxon>
        <taxon>Fungi</taxon>
        <taxon>Dikarya</taxon>
        <taxon>Ascomycota</taxon>
        <taxon>Pezizomycotina</taxon>
        <taxon>Sordariomycetes</taxon>
        <taxon>Sordariomycetidae</taxon>
        <taxon>Sordariales</taxon>
        <taxon>Chaetomiaceae</taxon>
        <taxon>Parathielavia</taxon>
    </lineage>
</organism>
<evidence type="ECO:0000313" key="3">
    <source>
        <dbReference type="EMBL" id="KAK4100562.1"/>
    </source>
</evidence>
<name>A0AAN6PZ05_9PEZI</name>
<feature type="compositionally biased region" description="Pro residues" evidence="1">
    <location>
        <begin position="269"/>
        <end position="286"/>
    </location>
</feature>
<reference evidence="3" key="2">
    <citation type="submission" date="2023-05" db="EMBL/GenBank/DDBJ databases">
        <authorList>
            <consortium name="Lawrence Berkeley National Laboratory"/>
            <person name="Steindorff A."/>
            <person name="Hensen N."/>
            <person name="Bonometti L."/>
            <person name="Westerberg I."/>
            <person name="Brannstrom I.O."/>
            <person name="Guillou S."/>
            <person name="Cros-Aarteil S."/>
            <person name="Calhoun S."/>
            <person name="Haridas S."/>
            <person name="Kuo A."/>
            <person name="Mondo S."/>
            <person name="Pangilinan J."/>
            <person name="Riley R."/>
            <person name="Labutti K."/>
            <person name="Andreopoulos B."/>
            <person name="Lipzen A."/>
            <person name="Chen C."/>
            <person name="Yanf M."/>
            <person name="Daum C."/>
            <person name="Ng V."/>
            <person name="Clum A."/>
            <person name="Ohm R."/>
            <person name="Martin F."/>
            <person name="Silar P."/>
            <person name="Natvig D."/>
            <person name="Lalanne C."/>
            <person name="Gautier V."/>
            <person name="Ament-Velasquez S.L."/>
            <person name="Kruys A."/>
            <person name="Hutchinson M.I."/>
            <person name="Powell A.J."/>
            <person name="Barry K."/>
            <person name="Miller A.N."/>
            <person name="Grigoriev I.V."/>
            <person name="Debuchy R."/>
            <person name="Gladieux P."/>
            <person name="Thoren M.H."/>
            <person name="Johannesson H."/>
        </authorList>
    </citation>
    <scope>NUCLEOTIDE SEQUENCE</scope>
    <source>
        <strain evidence="3">CBS 757.83</strain>
    </source>
</reference>
<feature type="compositionally biased region" description="Basic and acidic residues" evidence="1">
    <location>
        <begin position="205"/>
        <end position="215"/>
    </location>
</feature>
<sequence length="439" mass="48392">MEWSLSTWLALGRASQLLGSALTVGMHGYLTIKVFAAKLGLSKEMIALEMMACVLLGYSILVLSVGHTSRRSRRTPWLTAFVVLDLIMCGVLLGAITTLARAGLPLHCAGMTRKDYKEDEQQNTPKPGYTTIRFSDESAGEQGELDRLCELDRSYYGLANALVFTYIFTITMTVLRILEKNYTAKSKVNELLESLGRAEDIRLKVTDSPSLRDESPDTSLPQPPPSEGIITRTTSLRSNFTAATFAAASQTGAYGTSSIPRRPVGLNQLPPPLPPRSLPPSSPTPSHPANQIGLGFSTVPLEEEDNDAEAALVSDGMRHESHPSHHHRHHHQQQQPHHQSFPQYPHHHYNHHHQQQRHPSRDQYPASGPPILPMLSEEQQSADSALVSDGMRPAEPALPPYHPGNRRMSGHAGEDNEMRLSGYVKGQTRAQDMKDSGGY</sequence>
<feature type="region of interest" description="Disordered" evidence="1">
    <location>
        <begin position="316"/>
        <end position="414"/>
    </location>
</feature>
<feature type="transmembrane region" description="Helical" evidence="2">
    <location>
        <begin position="155"/>
        <end position="178"/>
    </location>
</feature>
<feature type="transmembrane region" description="Helical" evidence="2">
    <location>
        <begin position="77"/>
        <end position="96"/>
    </location>
</feature>
<evidence type="ECO:0000256" key="2">
    <source>
        <dbReference type="SAM" id="Phobius"/>
    </source>
</evidence>
<keyword evidence="2" id="KW-0812">Transmembrane</keyword>
<reference evidence="3" key="1">
    <citation type="journal article" date="2023" name="Mol. Phylogenet. Evol.">
        <title>Genome-scale phylogeny and comparative genomics of the fungal order Sordariales.</title>
        <authorList>
            <person name="Hensen N."/>
            <person name="Bonometti L."/>
            <person name="Westerberg I."/>
            <person name="Brannstrom I.O."/>
            <person name="Guillou S."/>
            <person name="Cros-Aarteil S."/>
            <person name="Calhoun S."/>
            <person name="Haridas S."/>
            <person name="Kuo A."/>
            <person name="Mondo S."/>
            <person name="Pangilinan J."/>
            <person name="Riley R."/>
            <person name="LaButti K."/>
            <person name="Andreopoulos B."/>
            <person name="Lipzen A."/>
            <person name="Chen C."/>
            <person name="Yan M."/>
            <person name="Daum C."/>
            <person name="Ng V."/>
            <person name="Clum A."/>
            <person name="Steindorff A."/>
            <person name="Ohm R.A."/>
            <person name="Martin F."/>
            <person name="Silar P."/>
            <person name="Natvig D.O."/>
            <person name="Lalanne C."/>
            <person name="Gautier V."/>
            <person name="Ament-Velasquez S.L."/>
            <person name="Kruys A."/>
            <person name="Hutchinson M.I."/>
            <person name="Powell A.J."/>
            <person name="Barry K."/>
            <person name="Miller A.N."/>
            <person name="Grigoriev I.V."/>
            <person name="Debuchy R."/>
            <person name="Gladieux P."/>
            <person name="Hiltunen Thoren M."/>
            <person name="Johannesson H."/>
        </authorList>
    </citation>
    <scope>NUCLEOTIDE SEQUENCE</scope>
    <source>
        <strain evidence="3">CBS 757.83</strain>
    </source>
</reference>
<keyword evidence="4" id="KW-1185">Reference proteome</keyword>
<comment type="caution">
    <text evidence="3">The sequence shown here is derived from an EMBL/GenBank/DDBJ whole genome shotgun (WGS) entry which is preliminary data.</text>
</comment>
<feature type="region of interest" description="Disordered" evidence="1">
    <location>
        <begin position="251"/>
        <end position="294"/>
    </location>
</feature>
<accession>A0AAN6PZ05</accession>
<dbReference type="Proteomes" id="UP001305647">
    <property type="component" value="Unassembled WGS sequence"/>
</dbReference>
<evidence type="ECO:0000256" key="1">
    <source>
        <dbReference type="SAM" id="MobiDB-lite"/>
    </source>
</evidence>
<dbReference type="AlphaFoldDB" id="A0AAN6PZ05"/>
<dbReference type="EMBL" id="MU863640">
    <property type="protein sequence ID" value="KAK4100562.1"/>
    <property type="molecule type" value="Genomic_DNA"/>
</dbReference>
<keyword evidence="2" id="KW-0472">Membrane</keyword>
<feature type="transmembrane region" description="Helical" evidence="2">
    <location>
        <begin position="45"/>
        <end position="65"/>
    </location>
</feature>
<gene>
    <name evidence="3" type="ORF">N658DRAFT_98610</name>
</gene>
<feature type="compositionally biased region" description="Low complexity" evidence="1">
    <location>
        <begin position="333"/>
        <end position="344"/>
    </location>
</feature>
<evidence type="ECO:0000313" key="4">
    <source>
        <dbReference type="Proteomes" id="UP001305647"/>
    </source>
</evidence>
<feature type="region of interest" description="Disordered" evidence="1">
    <location>
        <begin position="205"/>
        <end position="228"/>
    </location>
</feature>
<feature type="compositionally biased region" description="Basic residues" evidence="1">
    <location>
        <begin position="345"/>
        <end position="358"/>
    </location>
</feature>